<name>A0A318J9C3_9BURK</name>
<evidence type="ECO:0000313" key="3">
    <source>
        <dbReference type="Proteomes" id="UP000247792"/>
    </source>
</evidence>
<dbReference type="Pfam" id="PF13946">
    <property type="entry name" value="DUF4214"/>
    <property type="match status" value="1"/>
</dbReference>
<dbReference type="RefSeq" id="WP_110258039.1">
    <property type="nucleotide sequence ID" value="NZ_QJKB01000017.1"/>
</dbReference>
<feature type="domain" description="DUF4214" evidence="1">
    <location>
        <begin position="38"/>
        <end position="92"/>
    </location>
</feature>
<dbReference type="AlphaFoldDB" id="A0A318J9C3"/>
<accession>A0A318J9C3</accession>
<dbReference type="InterPro" id="IPR025282">
    <property type="entry name" value="DUF4214"/>
</dbReference>
<dbReference type="OrthoDB" id="8749115at2"/>
<keyword evidence="3" id="KW-1185">Reference proteome</keyword>
<dbReference type="EMBL" id="QJKB01000017">
    <property type="protein sequence ID" value="PXX37262.1"/>
    <property type="molecule type" value="Genomic_DNA"/>
</dbReference>
<comment type="caution">
    <text evidence="2">The sequence shown here is derived from an EMBL/GenBank/DDBJ whole genome shotgun (WGS) entry which is preliminary data.</text>
</comment>
<dbReference type="Proteomes" id="UP000247792">
    <property type="component" value="Unassembled WGS sequence"/>
</dbReference>
<reference evidence="2 3" key="1">
    <citation type="submission" date="2018-05" db="EMBL/GenBank/DDBJ databases">
        <title>Genomic Encyclopedia of Type Strains, Phase IV (KMG-IV): sequencing the most valuable type-strain genomes for metagenomic binning, comparative biology and taxonomic classification.</title>
        <authorList>
            <person name="Goeker M."/>
        </authorList>
    </citation>
    <scope>NUCLEOTIDE SEQUENCE [LARGE SCALE GENOMIC DNA]</scope>
    <source>
        <strain evidence="2 3">DSM 19792</strain>
    </source>
</reference>
<evidence type="ECO:0000259" key="1">
    <source>
        <dbReference type="Pfam" id="PF13946"/>
    </source>
</evidence>
<sequence length="611" mass="60912">MATASDIQNLYIAYFNRPADVAGLAYWQTTPFSLLQIAQSFSQQAEYAKSFSAYTTTQTVNALYGNLFNHVADSAGLAYWVGQIDSGAVSIGAAAIAILGGATGSDLTTVQAKNTAATAFTASMVNSAQAQAAYNAANGSFTFAKTWLAAVVDTSTGAIATNGLATAINNNYKNTGGDTVTLGAGAQTVNFYNTVGNETVVTGGINQTVNQVTLTSGSLTVNTNHANTVGLSINAANASGGASINFSDAGKATLAAAALNGVNNIKLFAATGEVLTLSPASALTIQQAEAAATLNVTTAQNVKVNQASSWGLTLGGVANYTVSGGTTGAITATGTGGSLKIIDTANDHTITSSVTTTIDASSANYHADTVAGTGNFTVIGAGEKNIHIFDGGLTGSLNVITSGQNLVGVMESVGSGAVKVTVGGTGMVSISTNASHTTTINAVNGVNAFVFVSGQGSITYNAAATGNTMMSASALNNMNINLSATGNGNDDITLNTGGGIRIGSILTGLTTITNFKASGTDKIHWGNTASSLGTINIASSDLASLAGYIQAGAGVLTAGDCKAFIVNVAAGAATGTYVYEHINQSTAVTGIDMIVKLVGAGTILVGDLMGL</sequence>
<proteinExistence type="predicted"/>
<organism evidence="2 3">
    <name type="scientific">Undibacterium pigrum</name>
    <dbReference type="NCBI Taxonomy" id="401470"/>
    <lineage>
        <taxon>Bacteria</taxon>
        <taxon>Pseudomonadati</taxon>
        <taxon>Pseudomonadota</taxon>
        <taxon>Betaproteobacteria</taxon>
        <taxon>Burkholderiales</taxon>
        <taxon>Oxalobacteraceae</taxon>
        <taxon>Undibacterium</taxon>
    </lineage>
</organism>
<evidence type="ECO:0000313" key="2">
    <source>
        <dbReference type="EMBL" id="PXX37262.1"/>
    </source>
</evidence>
<gene>
    <name evidence="2" type="ORF">DFR42_11725</name>
</gene>
<protein>
    <submittedName>
        <fullName evidence="2">Uncharacterized protein DUF4214</fullName>
    </submittedName>
</protein>